<feature type="compositionally biased region" description="Low complexity" evidence="1">
    <location>
        <begin position="39"/>
        <end position="59"/>
    </location>
</feature>
<feature type="region of interest" description="Disordered" evidence="1">
    <location>
        <begin position="1"/>
        <end position="529"/>
    </location>
</feature>
<keyword evidence="3" id="KW-1185">Reference proteome</keyword>
<feature type="compositionally biased region" description="Acidic residues" evidence="1">
    <location>
        <begin position="70"/>
        <end position="91"/>
    </location>
</feature>
<dbReference type="EMBL" id="BLZA01000035">
    <property type="protein sequence ID" value="GHJ89134.1"/>
    <property type="molecule type" value="Genomic_DNA"/>
</dbReference>
<evidence type="ECO:0000256" key="1">
    <source>
        <dbReference type="SAM" id="MobiDB-lite"/>
    </source>
</evidence>
<comment type="caution">
    <text evidence="2">The sequence shown here is derived from an EMBL/GenBank/DDBJ whole genome shotgun (WGS) entry which is preliminary data.</text>
</comment>
<sequence length="651" mass="70871">MSDPITKRRSSRHRASLSPGTPPSHPPLPLPRAQAMPLASQIANAAASSSSASAGQQYSTFDIMGNSDSELSDLTESEAGMDEKEEKEEEVVGAGSQVGVTVTVPLPRNEAAASTAPRGKRELTASGEGIKLKKHNRVISSSDDESDGRGGTSDQNTTVKKRVGNVPKARESRDSPSTSSFVGEPGRRKREQTIKVFPTEATRKLDDAGGSDRDTDKGSRTKRLKIHPKAAERGGSVPADRSTPAGHERDSERAATGKRRDKMSTERDTRGSSPLAGEPLKRKSALPSQDAPRDTSQQAARRSKQDRRDDEAYEDESDHGLRRGKEGSPGEGETYRAKGTRAREEVEGERRAGKKMSRDEIRSGESRRDEERPRKRKPVADADRGKEAQHRERERRRPGVDSDGDDVKDVTPSSQDGPSKKKKRPLNVDTPDSSDIQKKHPLAVADRPPLKREDSEVVIQSSHGESSRVQQQKRPGQAISGKRVTELSTQGARTPATNSKPRTPINGNDSGPSRRGPGSGGQVKKPYDPLAGALSSLAGIAPPETGSGASTPINRKPLLKSEMAPAAELTEAREQAQKKRQELYAKQVRLNSMSHGILIREYEERPKPWLRRAGIPRDDVTGKYAEATVQAIINLRDQGYFGENVDTWPSM</sequence>
<evidence type="ECO:0000313" key="3">
    <source>
        <dbReference type="Proteomes" id="UP000620104"/>
    </source>
</evidence>
<feature type="compositionally biased region" description="Basic and acidic residues" evidence="1">
    <location>
        <begin position="318"/>
        <end position="409"/>
    </location>
</feature>
<feature type="compositionally biased region" description="Pro residues" evidence="1">
    <location>
        <begin position="20"/>
        <end position="30"/>
    </location>
</feature>
<dbReference type="OrthoDB" id="2596022at2759"/>
<reference evidence="2" key="1">
    <citation type="submission" date="2020-07" db="EMBL/GenBank/DDBJ databases">
        <title>Draft Genome Sequence of a Deep-Sea Yeast, Naganishia (Cryptococcus) liquefaciens strain N6.</title>
        <authorList>
            <person name="Han Y.W."/>
            <person name="Kajitani R."/>
            <person name="Morimoto H."/>
            <person name="Parhat M."/>
            <person name="Tsubouchi H."/>
            <person name="Bakenova O."/>
            <person name="Ogata M."/>
            <person name="Argunhan B."/>
            <person name="Aoki R."/>
            <person name="Kajiwara S."/>
            <person name="Itoh T."/>
            <person name="Iwasaki H."/>
        </authorList>
    </citation>
    <scope>NUCLEOTIDE SEQUENCE</scope>
    <source>
        <strain evidence="2">N6</strain>
    </source>
</reference>
<name>A0A8H3TZQ1_9TREE</name>
<evidence type="ECO:0000313" key="2">
    <source>
        <dbReference type="EMBL" id="GHJ89134.1"/>
    </source>
</evidence>
<dbReference type="Proteomes" id="UP000620104">
    <property type="component" value="Unassembled WGS sequence"/>
</dbReference>
<dbReference type="AlphaFoldDB" id="A0A8H3TZQ1"/>
<organism evidence="2 3">
    <name type="scientific">Naganishia liquefaciens</name>
    <dbReference type="NCBI Taxonomy" id="104408"/>
    <lineage>
        <taxon>Eukaryota</taxon>
        <taxon>Fungi</taxon>
        <taxon>Dikarya</taxon>
        <taxon>Basidiomycota</taxon>
        <taxon>Agaricomycotina</taxon>
        <taxon>Tremellomycetes</taxon>
        <taxon>Filobasidiales</taxon>
        <taxon>Filobasidiaceae</taxon>
        <taxon>Naganishia</taxon>
    </lineage>
</organism>
<feature type="compositionally biased region" description="Basic and acidic residues" evidence="1">
    <location>
        <begin position="201"/>
        <end position="219"/>
    </location>
</feature>
<gene>
    <name evidence="2" type="ORF">NliqN6_5536</name>
</gene>
<accession>A0A8H3TZQ1</accession>
<feature type="compositionally biased region" description="Basic and acidic residues" evidence="1">
    <location>
        <begin position="246"/>
        <end position="255"/>
    </location>
</feature>
<feature type="compositionally biased region" description="Polar residues" evidence="1">
    <location>
        <begin position="458"/>
        <end position="474"/>
    </location>
</feature>
<proteinExistence type="predicted"/>
<feature type="region of interest" description="Disordered" evidence="1">
    <location>
        <begin position="537"/>
        <end position="556"/>
    </location>
</feature>
<feature type="compositionally biased region" description="Polar residues" evidence="1">
    <location>
        <begin position="486"/>
        <end position="509"/>
    </location>
</feature>
<protein>
    <submittedName>
        <fullName evidence="2">Uncharacterized protein</fullName>
    </submittedName>
</protein>